<evidence type="ECO:0000259" key="7">
    <source>
        <dbReference type="Pfam" id="PF07980"/>
    </source>
</evidence>
<dbReference type="Pfam" id="PF07980">
    <property type="entry name" value="SusD_RagB"/>
    <property type="match status" value="1"/>
</dbReference>
<gene>
    <name evidence="9" type="ORF">EM308_10820</name>
</gene>
<dbReference type="InterPro" id="IPR011990">
    <property type="entry name" value="TPR-like_helical_dom_sf"/>
</dbReference>
<comment type="similarity">
    <text evidence="2">Belongs to the SusD family.</text>
</comment>
<keyword evidence="5" id="KW-0998">Cell outer membrane</keyword>
<dbReference type="KEGG" id="fgl:EM308_10820"/>
<dbReference type="InterPro" id="IPR033985">
    <property type="entry name" value="SusD-like_N"/>
</dbReference>
<dbReference type="SUPFAM" id="SSF48452">
    <property type="entry name" value="TPR-like"/>
    <property type="match status" value="1"/>
</dbReference>
<sequence length="631" mass="70450">MKRNIQSLYIILLSSLLFTGCSSDFLDVEPTTALTNDQLWSSSTAATAFLDKVYNNEMPGVAYGTGQPGGCMPTVFNWWWGGTGGWVANTDYLNYGNGNGTDEAVPVGRLTDKFLLGQATYDWLENYDSPGISNSWAVKVYSDIRTVNQMLDNIDKATFDETSKNNIKGQALFWRAWCYNKLVKDVGGVPLILTAQAVEADLTKLQVPRNKTSECVAQILKDLDQAISLLPDTWSGANLGRIDKGAAMAFKGRVLLFFASPLFNGLGGVASWQKAYDANLAAVNFLNSKGKGLYPDYNKIWSDEGNNEGIMVRRFNTPDATYPAPGFAPLRYSADDWGVDSPSLELLDAFPMKDGSKWNPATMSYATLFKNRDDRFYATVYYNGAPIQFTPKMATNKEYFWTYIDDIIGTEPTTGAVLASANNNGVTPSWTYGEGIGVTSCFLRLKAVDRSASDVEHSGLDWPEIRYAEVLMNFGEAANEMGMTNDALDVLYKIRQRAGITNTNGKYGITASSQSEIRVAYQNERFVEFAFEGRRWDDLRRWKLFGNLRSQSRRHGLLVVRKSSVPKPAVAPMDDINTVWNRFDYIKTDGDRGNLVIPDQYYIYGLPYAFLQRNPSLRQNNNWGGDFNPLQ</sequence>
<evidence type="ECO:0000256" key="2">
    <source>
        <dbReference type="ARBA" id="ARBA00006275"/>
    </source>
</evidence>
<reference evidence="9 10" key="1">
    <citation type="submission" date="2016-10" db="EMBL/GenBank/DDBJ databases">
        <title>Flavobacterium gilvum sp. nov., isolated from stream water.</title>
        <authorList>
            <person name="Shin S.-K."/>
            <person name="Cho Y.-J."/>
            <person name="Yi H."/>
        </authorList>
    </citation>
    <scope>NUCLEOTIDE SEQUENCE [LARGE SCALE GENOMIC DNA]</scope>
    <source>
        <strain evidence="9 10">EM1308</strain>
    </source>
</reference>
<feature type="signal peptide" evidence="6">
    <location>
        <begin position="1"/>
        <end position="19"/>
    </location>
</feature>
<dbReference type="Gene3D" id="1.25.40.390">
    <property type="match status" value="1"/>
</dbReference>
<dbReference type="AlphaFoldDB" id="A0AAC9I420"/>
<evidence type="ECO:0000256" key="3">
    <source>
        <dbReference type="ARBA" id="ARBA00022729"/>
    </source>
</evidence>
<dbReference type="RefSeq" id="WP_051877807.1">
    <property type="nucleotide sequence ID" value="NZ_CP017479.1"/>
</dbReference>
<evidence type="ECO:0000256" key="1">
    <source>
        <dbReference type="ARBA" id="ARBA00004442"/>
    </source>
</evidence>
<proteinExistence type="inferred from homology"/>
<evidence type="ECO:0000256" key="5">
    <source>
        <dbReference type="ARBA" id="ARBA00023237"/>
    </source>
</evidence>
<name>A0AAC9I420_9FLAO</name>
<dbReference type="Pfam" id="PF14322">
    <property type="entry name" value="SusD-like_3"/>
    <property type="match status" value="1"/>
</dbReference>
<evidence type="ECO:0000313" key="9">
    <source>
        <dbReference type="EMBL" id="AOW09961.1"/>
    </source>
</evidence>
<evidence type="ECO:0000256" key="4">
    <source>
        <dbReference type="ARBA" id="ARBA00023136"/>
    </source>
</evidence>
<feature type="domain" description="RagB/SusD" evidence="7">
    <location>
        <begin position="306"/>
        <end position="623"/>
    </location>
</feature>
<evidence type="ECO:0000259" key="8">
    <source>
        <dbReference type="Pfam" id="PF14322"/>
    </source>
</evidence>
<dbReference type="InterPro" id="IPR012944">
    <property type="entry name" value="SusD_RagB_dom"/>
</dbReference>
<evidence type="ECO:0008006" key="11">
    <source>
        <dbReference type="Google" id="ProtNLM"/>
    </source>
</evidence>
<organism evidence="9 10">
    <name type="scientific">Flavobacterium gilvum</name>
    <dbReference type="NCBI Taxonomy" id="1492737"/>
    <lineage>
        <taxon>Bacteria</taxon>
        <taxon>Pseudomonadati</taxon>
        <taxon>Bacteroidota</taxon>
        <taxon>Flavobacteriia</taxon>
        <taxon>Flavobacteriales</taxon>
        <taxon>Flavobacteriaceae</taxon>
        <taxon>Flavobacterium</taxon>
    </lineage>
</organism>
<feature type="chain" id="PRO_5042260928" description="RagB/SusD family nutrient uptake outer membrane protein" evidence="6">
    <location>
        <begin position="20"/>
        <end position="631"/>
    </location>
</feature>
<protein>
    <recommendedName>
        <fullName evidence="11">RagB/SusD family nutrient uptake outer membrane protein</fullName>
    </recommendedName>
</protein>
<evidence type="ECO:0000256" key="6">
    <source>
        <dbReference type="SAM" id="SignalP"/>
    </source>
</evidence>
<evidence type="ECO:0000313" key="10">
    <source>
        <dbReference type="Proteomes" id="UP000175968"/>
    </source>
</evidence>
<dbReference type="Proteomes" id="UP000175968">
    <property type="component" value="Chromosome"/>
</dbReference>
<dbReference type="GO" id="GO:0009279">
    <property type="term" value="C:cell outer membrane"/>
    <property type="evidence" value="ECO:0007669"/>
    <property type="project" value="UniProtKB-SubCell"/>
</dbReference>
<keyword evidence="3 6" id="KW-0732">Signal</keyword>
<feature type="domain" description="SusD-like N-terminal" evidence="8">
    <location>
        <begin position="127"/>
        <end position="256"/>
    </location>
</feature>
<comment type="subcellular location">
    <subcellularLocation>
        <location evidence="1">Cell outer membrane</location>
    </subcellularLocation>
</comment>
<dbReference type="PROSITE" id="PS51257">
    <property type="entry name" value="PROKAR_LIPOPROTEIN"/>
    <property type="match status" value="1"/>
</dbReference>
<keyword evidence="10" id="KW-1185">Reference proteome</keyword>
<dbReference type="EMBL" id="CP017479">
    <property type="protein sequence ID" value="AOW09961.1"/>
    <property type="molecule type" value="Genomic_DNA"/>
</dbReference>
<accession>A0AAC9I420</accession>
<keyword evidence="4" id="KW-0472">Membrane</keyword>